<gene>
    <name evidence="1" type="ORF">SDC9_93853</name>
</gene>
<accession>A0A645A1T0</accession>
<protein>
    <submittedName>
        <fullName evidence="1">Uncharacterized protein</fullName>
    </submittedName>
</protein>
<evidence type="ECO:0000313" key="1">
    <source>
        <dbReference type="EMBL" id="MPM47145.1"/>
    </source>
</evidence>
<sequence>MAFLIFGIVLTAHFKEAGLLLNGVIELRKGVAQFHTAHKALKAFHGGGVAGFVLGQRGNIARVIVQEGRLDESRLQIFAQQVIDKLAAGHIGVELHAFFKHHLGQALRIGVGVDVNAGGFDEPFAQNDALPGGIEVDLVAVKSDLAGAEGLIANVGDHVLGQFHDLQVICVGPVELKLGKLRVMFIRNAFIAEVAADLVDAVKAAHYQAFEVQLKGDAQVEVLLQLVVMGHERLGGSAPVNRLQNGGLYFQETTLVEVVSQRIGDGCPGAEDLAHFLVDGQISVPLTVAGLRVGQAGMTHHLPIHYFIFGSRQRGDGLGQHLKVDHQKAHLARAGAGNFTTGLDKIAQVKLSLEKIHVFFAQLIDAQKELDLASTIFNMRKS</sequence>
<dbReference type="EMBL" id="VSSQ01011558">
    <property type="protein sequence ID" value="MPM47145.1"/>
    <property type="molecule type" value="Genomic_DNA"/>
</dbReference>
<dbReference type="AlphaFoldDB" id="A0A645A1T0"/>
<dbReference type="AntiFam" id="ANF00081">
    <property type="entry name" value="Shadow ORF (opposite lysS)"/>
</dbReference>
<proteinExistence type="predicted"/>
<reference evidence="1" key="1">
    <citation type="submission" date="2019-08" db="EMBL/GenBank/DDBJ databases">
        <authorList>
            <person name="Kucharzyk K."/>
            <person name="Murdoch R.W."/>
            <person name="Higgins S."/>
            <person name="Loffler F."/>
        </authorList>
    </citation>
    <scope>NUCLEOTIDE SEQUENCE</scope>
</reference>
<organism evidence="1">
    <name type="scientific">bioreactor metagenome</name>
    <dbReference type="NCBI Taxonomy" id="1076179"/>
    <lineage>
        <taxon>unclassified sequences</taxon>
        <taxon>metagenomes</taxon>
        <taxon>ecological metagenomes</taxon>
    </lineage>
</organism>
<comment type="caution">
    <text evidence="1">The sequence shown here is derived from an EMBL/GenBank/DDBJ whole genome shotgun (WGS) entry which is preliminary data.</text>
</comment>
<name>A0A645A1T0_9ZZZZ</name>